<dbReference type="Gene3D" id="1.20.120.50">
    <property type="entry name" value="Hemerythrin-like"/>
    <property type="match status" value="1"/>
</dbReference>
<dbReference type="HOGENOM" id="CLU_086902_2_2_9"/>
<evidence type="ECO:0000313" key="6">
    <source>
        <dbReference type="Proteomes" id="UP000013085"/>
    </source>
</evidence>
<keyword evidence="2" id="KW-0479">Metal-binding</keyword>
<dbReference type="EMBL" id="AGYR01000014">
    <property type="protein sequence ID" value="ENZ17537.1"/>
    <property type="molecule type" value="Genomic_DNA"/>
</dbReference>
<dbReference type="PANTHER" id="PTHR37164:SF1">
    <property type="entry name" value="BACTERIOHEMERYTHRIN"/>
    <property type="match status" value="1"/>
</dbReference>
<comment type="similarity">
    <text evidence="1">Belongs to the hemerythrin family.</text>
</comment>
<gene>
    <name evidence="5" type="ORF">HMPREF1090_01837</name>
</gene>
<dbReference type="PANTHER" id="PTHR37164">
    <property type="entry name" value="BACTERIOHEMERYTHRIN"/>
    <property type="match status" value="1"/>
</dbReference>
<keyword evidence="3" id="KW-0408">Iron</keyword>
<comment type="caution">
    <text evidence="5">The sequence shown here is derived from an EMBL/GenBank/DDBJ whole genome shotgun (WGS) entry which is preliminary data.</text>
</comment>
<proteinExistence type="inferred from homology"/>
<dbReference type="InterPro" id="IPR012312">
    <property type="entry name" value="Hemerythrin-like"/>
</dbReference>
<dbReference type="CDD" id="cd12107">
    <property type="entry name" value="Hemerythrin"/>
    <property type="match status" value="1"/>
</dbReference>
<name>A0A0E2HR83_9FIRM</name>
<feature type="domain" description="Hemerythrin-like" evidence="4">
    <location>
        <begin position="12"/>
        <end position="122"/>
    </location>
</feature>
<dbReference type="SUPFAM" id="SSF47188">
    <property type="entry name" value="Hemerythrin-like"/>
    <property type="match status" value="1"/>
</dbReference>
<dbReference type="GeneID" id="57959696"/>
<accession>A0A0E2HR83</accession>
<dbReference type="AlphaFoldDB" id="A0A0E2HR83"/>
<evidence type="ECO:0000256" key="3">
    <source>
        <dbReference type="ARBA" id="ARBA00023004"/>
    </source>
</evidence>
<dbReference type="InterPro" id="IPR035938">
    <property type="entry name" value="Hemerythrin-like_sf"/>
</dbReference>
<dbReference type="NCBIfam" id="TIGR02481">
    <property type="entry name" value="hemeryth_dom"/>
    <property type="match status" value="1"/>
</dbReference>
<dbReference type="Proteomes" id="UP000013085">
    <property type="component" value="Unassembled WGS sequence"/>
</dbReference>
<dbReference type="GO" id="GO:0046872">
    <property type="term" value="F:metal ion binding"/>
    <property type="evidence" value="ECO:0007669"/>
    <property type="project" value="UniProtKB-KW"/>
</dbReference>
<sequence>MYAEFTDDLVTGNEMIDTQHRELISKINDLLKSCEERSNQSGAARMLNFLADYTEYHFNEEEALQQSINYPGIKEHKEKHEELKRTVQELHEMLTEEEGPTDAFVEKVSEKVRDWLYYHIQTFDRSVAEFKFMRDNAERI</sequence>
<dbReference type="InterPro" id="IPR050669">
    <property type="entry name" value="Hemerythrin"/>
</dbReference>
<evidence type="ECO:0000256" key="2">
    <source>
        <dbReference type="ARBA" id="ARBA00022723"/>
    </source>
</evidence>
<dbReference type="PATRIC" id="fig|999408.3.peg.1977"/>
<organism evidence="5 6">
    <name type="scientific">[Clostridium] clostridioforme 90A8</name>
    <dbReference type="NCBI Taxonomy" id="999408"/>
    <lineage>
        <taxon>Bacteria</taxon>
        <taxon>Bacillati</taxon>
        <taxon>Bacillota</taxon>
        <taxon>Clostridia</taxon>
        <taxon>Lachnospirales</taxon>
        <taxon>Lachnospiraceae</taxon>
        <taxon>Enterocloster</taxon>
    </lineage>
</organism>
<dbReference type="RefSeq" id="WP_002583762.1">
    <property type="nucleotide sequence ID" value="NZ_KB851018.1"/>
</dbReference>
<dbReference type="InterPro" id="IPR012827">
    <property type="entry name" value="Hemerythrin_metal-bd"/>
</dbReference>
<evidence type="ECO:0000313" key="5">
    <source>
        <dbReference type="EMBL" id="ENZ17537.1"/>
    </source>
</evidence>
<reference evidence="5 6" key="1">
    <citation type="submission" date="2013-01" db="EMBL/GenBank/DDBJ databases">
        <title>The Genome Sequence of Clostridium clostridioforme 90A8.</title>
        <authorList>
            <consortium name="The Broad Institute Genome Sequencing Platform"/>
            <person name="Earl A."/>
            <person name="Ward D."/>
            <person name="Feldgarden M."/>
            <person name="Gevers D."/>
            <person name="Courvalin P."/>
            <person name="Lambert T."/>
            <person name="Walker B."/>
            <person name="Young S.K."/>
            <person name="Zeng Q."/>
            <person name="Gargeya S."/>
            <person name="Fitzgerald M."/>
            <person name="Haas B."/>
            <person name="Abouelleil A."/>
            <person name="Alvarado L."/>
            <person name="Arachchi H.M."/>
            <person name="Berlin A.M."/>
            <person name="Chapman S.B."/>
            <person name="Dewar J."/>
            <person name="Goldberg J."/>
            <person name="Griggs A."/>
            <person name="Gujja S."/>
            <person name="Hansen M."/>
            <person name="Howarth C."/>
            <person name="Imamovic A."/>
            <person name="Larimer J."/>
            <person name="McCowan C."/>
            <person name="Murphy C."/>
            <person name="Neiman D."/>
            <person name="Pearson M."/>
            <person name="Priest M."/>
            <person name="Roberts A."/>
            <person name="Saif S."/>
            <person name="Shea T."/>
            <person name="Sisk P."/>
            <person name="Sykes S."/>
            <person name="Wortman J."/>
            <person name="Nusbaum C."/>
            <person name="Birren B."/>
        </authorList>
    </citation>
    <scope>NUCLEOTIDE SEQUENCE [LARGE SCALE GENOMIC DNA]</scope>
    <source>
        <strain evidence="5 6">90A8</strain>
    </source>
</reference>
<dbReference type="NCBIfam" id="NF033749">
    <property type="entry name" value="bact_hemeryth"/>
    <property type="match status" value="1"/>
</dbReference>
<evidence type="ECO:0000256" key="1">
    <source>
        <dbReference type="ARBA" id="ARBA00010587"/>
    </source>
</evidence>
<evidence type="ECO:0000259" key="4">
    <source>
        <dbReference type="Pfam" id="PF01814"/>
    </source>
</evidence>
<protein>
    <submittedName>
        <fullName evidence="5">Hemerythrin-like metal-binding domain-containing protein</fullName>
    </submittedName>
</protein>
<dbReference type="Pfam" id="PF01814">
    <property type="entry name" value="Hemerythrin"/>
    <property type="match status" value="1"/>
</dbReference>